<keyword evidence="2 8" id="KW-1003">Cell membrane</keyword>
<keyword evidence="5 8" id="KW-0406">Ion transport</keyword>
<name>A0A1L3T020_9HYPH</name>
<evidence type="ECO:0000313" key="9">
    <source>
        <dbReference type="EMBL" id="APH74961.1"/>
    </source>
</evidence>
<dbReference type="KEGG" id="meso:BSQ44_26185"/>
<feature type="transmembrane region" description="Helical" evidence="8">
    <location>
        <begin position="102"/>
        <end position="124"/>
    </location>
</feature>
<dbReference type="PANTHER" id="PTHR35529:SF1">
    <property type="entry name" value="MANGANESE EFFLUX PUMP MNTP-RELATED"/>
    <property type="match status" value="1"/>
</dbReference>
<comment type="similarity">
    <text evidence="8">Belongs to the MntP (TC 9.B.29) family.</text>
</comment>
<organism evidence="9 10">
    <name type="scientific">Aquibium oceanicum</name>
    <dbReference type="NCBI Taxonomy" id="1670800"/>
    <lineage>
        <taxon>Bacteria</taxon>
        <taxon>Pseudomonadati</taxon>
        <taxon>Pseudomonadota</taxon>
        <taxon>Alphaproteobacteria</taxon>
        <taxon>Hyphomicrobiales</taxon>
        <taxon>Phyllobacteriaceae</taxon>
        <taxon>Aquibium</taxon>
    </lineage>
</organism>
<dbReference type="AlphaFoldDB" id="A0A1L3T020"/>
<dbReference type="InterPro" id="IPR003810">
    <property type="entry name" value="Mntp/YtaF"/>
</dbReference>
<feature type="transmembrane region" description="Helical" evidence="8">
    <location>
        <begin position="39"/>
        <end position="65"/>
    </location>
</feature>
<feature type="transmembrane region" description="Helical" evidence="8">
    <location>
        <begin position="6"/>
        <end position="27"/>
    </location>
</feature>
<dbReference type="GO" id="GO:0005384">
    <property type="term" value="F:manganese ion transmembrane transporter activity"/>
    <property type="evidence" value="ECO:0007669"/>
    <property type="project" value="UniProtKB-UniRule"/>
</dbReference>
<geneLocation type="plasmid" evidence="9">
    <name>unnamed1</name>
</geneLocation>
<dbReference type="OrthoDB" id="9811590at2"/>
<keyword evidence="10" id="KW-1185">Reference proteome</keyword>
<evidence type="ECO:0000256" key="3">
    <source>
        <dbReference type="ARBA" id="ARBA00022692"/>
    </source>
</evidence>
<dbReference type="Pfam" id="PF02659">
    <property type="entry name" value="Mntp"/>
    <property type="match status" value="1"/>
</dbReference>
<dbReference type="EMBL" id="CP018172">
    <property type="protein sequence ID" value="APH74961.1"/>
    <property type="molecule type" value="Genomic_DNA"/>
</dbReference>
<feature type="transmembrane region" description="Helical" evidence="8">
    <location>
        <begin position="130"/>
        <end position="150"/>
    </location>
</feature>
<dbReference type="HAMAP" id="MF_01521">
    <property type="entry name" value="MntP_pump"/>
    <property type="match status" value="1"/>
</dbReference>
<comment type="function">
    <text evidence="8">Probably functions as a manganese efflux pump.</text>
</comment>
<evidence type="ECO:0000256" key="8">
    <source>
        <dbReference type="HAMAP-Rule" id="MF_01521"/>
    </source>
</evidence>
<keyword evidence="6 8" id="KW-0472">Membrane</keyword>
<evidence type="ECO:0000256" key="1">
    <source>
        <dbReference type="ARBA" id="ARBA00022448"/>
    </source>
</evidence>
<evidence type="ECO:0000256" key="4">
    <source>
        <dbReference type="ARBA" id="ARBA00022989"/>
    </source>
</evidence>
<dbReference type="GO" id="GO:0005886">
    <property type="term" value="C:plasma membrane"/>
    <property type="evidence" value="ECO:0007669"/>
    <property type="project" value="UniProtKB-SubCell"/>
</dbReference>
<keyword evidence="3 8" id="KW-0812">Transmembrane</keyword>
<dbReference type="RefSeq" id="WP_072608414.1">
    <property type="nucleotide sequence ID" value="NZ_CP018172.1"/>
</dbReference>
<reference evidence="9 10" key="1">
    <citation type="submission" date="2016-11" db="EMBL/GenBank/DDBJ databases">
        <title>Mesorhizobium oceanicum sp. nov., isolated from deep seawater in South China Sea.</title>
        <authorList>
            <person name="Fu G.-Y."/>
        </authorList>
    </citation>
    <scope>NUCLEOTIDE SEQUENCE [LARGE SCALE GENOMIC DNA]</scope>
    <source>
        <strain evidence="9 10">B7</strain>
        <plasmid evidence="10">Plasmid unnamed1</plasmid>
    </source>
</reference>
<gene>
    <name evidence="8" type="primary">mntP</name>
    <name evidence="9" type="ORF">BSQ44_26185</name>
</gene>
<evidence type="ECO:0000256" key="6">
    <source>
        <dbReference type="ARBA" id="ARBA00023136"/>
    </source>
</evidence>
<comment type="subcellular location">
    <subcellularLocation>
        <location evidence="8">Cell membrane</location>
        <topology evidence="8">Multi-pass membrane protein</topology>
    </subcellularLocation>
</comment>
<dbReference type="InterPro" id="IPR022929">
    <property type="entry name" value="Put_MntP"/>
</dbReference>
<proteinExistence type="inferred from homology"/>
<accession>A0A1L3T020</accession>
<dbReference type="PANTHER" id="PTHR35529">
    <property type="entry name" value="MANGANESE EFFLUX PUMP MNTP-RELATED"/>
    <property type="match status" value="1"/>
</dbReference>
<evidence type="ECO:0000256" key="7">
    <source>
        <dbReference type="ARBA" id="ARBA00023211"/>
    </source>
</evidence>
<evidence type="ECO:0000313" key="10">
    <source>
        <dbReference type="Proteomes" id="UP000182840"/>
    </source>
</evidence>
<dbReference type="Proteomes" id="UP000182840">
    <property type="component" value="Plasmid unnamed1"/>
</dbReference>
<keyword evidence="9" id="KW-0614">Plasmid</keyword>
<sequence length="186" mass="19003">MSPFTIAVLALSMSIDAFAVSVGRGAAIGSPPLRDALRTGLIFGIVEATTPILGWIAGVAASRFVQAVDHWIAFALLAGVGIHMLYAAIWGSTDHPPKGRSLAALMATAVGTSIDAMAVGISLAFLQVNIVIVAIAIGLATFVMSSGGMLVGRLIGNRLGRLAELIAGLALCGLGTMILLEHLSPM</sequence>
<keyword evidence="1 8" id="KW-0813">Transport</keyword>
<evidence type="ECO:0000256" key="5">
    <source>
        <dbReference type="ARBA" id="ARBA00023065"/>
    </source>
</evidence>
<protein>
    <recommendedName>
        <fullName evidence="8">Putative manganese efflux pump MntP</fullName>
    </recommendedName>
</protein>
<feature type="transmembrane region" description="Helical" evidence="8">
    <location>
        <begin position="71"/>
        <end position="90"/>
    </location>
</feature>
<evidence type="ECO:0000256" key="2">
    <source>
        <dbReference type="ARBA" id="ARBA00022475"/>
    </source>
</evidence>
<keyword evidence="7 8" id="KW-0464">Manganese</keyword>
<keyword evidence="4 8" id="KW-1133">Transmembrane helix</keyword>
<feature type="transmembrane region" description="Helical" evidence="8">
    <location>
        <begin position="162"/>
        <end position="180"/>
    </location>
</feature>